<sequence>MIPEPPPTTPESIAKHMDGALRPAGGGRQLAFLPSPRVQNHAAFLLRGTDGNLTCAWFAGGLEGKADICIHKSTLENGRWSDAEQLTDDPDHSEQNPVLFDAPDGRHLLIHTAQPGGNQDRCTIQMRDLNGETRALPLPLGSFVRARPEIRADGAWLLPLFHCTHSPGARWTGRHDTASVAISADNGETWRRVEVPDSVGCVHMTLVPLGPDHYAAFFRRRQADYVYRCESTDGGESWTSPQPTDVPNNNSSIAARMLSDGRIGIVCNPVNAAMDPSRRASLYDELYDDERPEADGGCDAIWGVRRAPLILALSSDGGHSFPDRIMLMDGPGTCLSNDSEDGRNHELSYPALNEAPNGDIDVCFTYHRRAIAHLRIPAAELKV</sequence>
<dbReference type="PANTHER" id="PTHR43752">
    <property type="entry name" value="BNR/ASP-BOX REPEAT FAMILY PROTEIN"/>
    <property type="match status" value="1"/>
</dbReference>
<proteinExistence type="predicted"/>
<organism evidence="2 3">
    <name type="scientific">Thalassococcus halodurans</name>
    <dbReference type="NCBI Taxonomy" id="373675"/>
    <lineage>
        <taxon>Bacteria</taxon>
        <taxon>Pseudomonadati</taxon>
        <taxon>Pseudomonadota</taxon>
        <taxon>Alphaproteobacteria</taxon>
        <taxon>Rhodobacterales</taxon>
        <taxon>Roseobacteraceae</taxon>
        <taxon>Thalassococcus</taxon>
    </lineage>
</organism>
<name>A0A1H5T0Y4_9RHOB</name>
<evidence type="ECO:0000259" key="1">
    <source>
        <dbReference type="Pfam" id="PF13088"/>
    </source>
</evidence>
<dbReference type="RefSeq" id="WP_103908813.1">
    <property type="nucleotide sequence ID" value="NZ_FNUZ01000001.1"/>
</dbReference>
<dbReference type="InterPro" id="IPR011040">
    <property type="entry name" value="Sialidase"/>
</dbReference>
<accession>A0A1H5T0Y4</accession>
<dbReference type="CDD" id="cd15482">
    <property type="entry name" value="Sialidase_non-viral"/>
    <property type="match status" value="1"/>
</dbReference>
<evidence type="ECO:0000313" key="3">
    <source>
        <dbReference type="Proteomes" id="UP000236752"/>
    </source>
</evidence>
<protein>
    <submittedName>
        <fullName evidence="2">Predicted neuraminidase (Sialidase)</fullName>
    </submittedName>
</protein>
<evidence type="ECO:0000313" key="2">
    <source>
        <dbReference type="EMBL" id="SEF55828.1"/>
    </source>
</evidence>
<dbReference type="OrthoDB" id="41724at2"/>
<feature type="domain" description="Sialidase" evidence="1">
    <location>
        <begin position="51"/>
        <end position="362"/>
    </location>
</feature>
<dbReference type="EMBL" id="FNUZ01000001">
    <property type="protein sequence ID" value="SEF55828.1"/>
    <property type="molecule type" value="Genomic_DNA"/>
</dbReference>
<dbReference type="Pfam" id="PF13088">
    <property type="entry name" value="BNR_2"/>
    <property type="match status" value="1"/>
</dbReference>
<dbReference type="Proteomes" id="UP000236752">
    <property type="component" value="Unassembled WGS sequence"/>
</dbReference>
<gene>
    <name evidence="2" type="ORF">SAMN04488045_0427</name>
</gene>
<keyword evidence="3" id="KW-1185">Reference proteome</keyword>
<dbReference type="InterPro" id="IPR036278">
    <property type="entry name" value="Sialidase_sf"/>
</dbReference>
<dbReference type="PANTHER" id="PTHR43752:SF2">
    <property type="entry name" value="BNR_ASP-BOX REPEAT FAMILY PROTEIN"/>
    <property type="match status" value="1"/>
</dbReference>
<dbReference type="SUPFAM" id="SSF50939">
    <property type="entry name" value="Sialidases"/>
    <property type="match status" value="1"/>
</dbReference>
<reference evidence="2 3" key="1">
    <citation type="submission" date="2016-10" db="EMBL/GenBank/DDBJ databases">
        <authorList>
            <person name="de Groot N.N."/>
        </authorList>
    </citation>
    <scope>NUCLEOTIDE SEQUENCE [LARGE SCALE GENOMIC DNA]</scope>
    <source>
        <strain evidence="2 3">DSM 26915</strain>
    </source>
</reference>
<dbReference type="AlphaFoldDB" id="A0A1H5T0Y4"/>
<dbReference type="Gene3D" id="2.120.10.10">
    <property type="match status" value="1"/>
</dbReference>